<keyword evidence="3" id="KW-1185">Reference proteome</keyword>
<dbReference type="Gene3D" id="1.20.1280.50">
    <property type="match status" value="1"/>
</dbReference>
<dbReference type="InterPro" id="IPR057039">
    <property type="entry name" value="At5g52880_ARM"/>
</dbReference>
<dbReference type="EMBL" id="CP144692">
    <property type="protein sequence ID" value="WVY97704.1"/>
    <property type="molecule type" value="Genomic_DNA"/>
</dbReference>
<dbReference type="InterPro" id="IPR036047">
    <property type="entry name" value="F-box-like_dom_sf"/>
</dbReference>
<dbReference type="SMART" id="SM00256">
    <property type="entry name" value="FBOX"/>
    <property type="match status" value="1"/>
</dbReference>
<evidence type="ECO:0000313" key="3">
    <source>
        <dbReference type="Proteomes" id="UP001374535"/>
    </source>
</evidence>
<evidence type="ECO:0000313" key="2">
    <source>
        <dbReference type="EMBL" id="WVY97704.1"/>
    </source>
</evidence>
<gene>
    <name evidence="2" type="ORF">V8G54_029855</name>
</gene>
<protein>
    <recommendedName>
        <fullName evidence="1">F-box domain-containing protein</fullName>
    </recommendedName>
</protein>
<dbReference type="Pfam" id="PF24104">
    <property type="entry name" value="At5g52880_ARM"/>
    <property type="match status" value="1"/>
</dbReference>
<accession>A0AAQ3MU52</accession>
<evidence type="ECO:0000259" key="1">
    <source>
        <dbReference type="PROSITE" id="PS50181"/>
    </source>
</evidence>
<reference evidence="2 3" key="1">
    <citation type="journal article" date="2023" name="Life. Sci Alliance">
        <title>Evolutionary insights into 3D genome organization and epigenetic landscape of Vigna mungo.</title>
        <authorList>
            <person name="Junaid A."/>
            <person name="Singh B."/>
            <person name="Bhatia S."/>
        </authorList>
    </citation>
    <scope>NUCLEOTIDE SEQUENCE [LARGE SCALE GENOMIC DNA]</scope>
    <source>
        <strain evidence="2">Urdbean</strain>
    </source>
</reference>
<proteinExistence type="predicted"/>
<dbReference type="SUPFAM" id="SSF81383">
    <property type="entry name" value="F-box domain"/>
    <property type="match status" value="1"/>
</dbReference>
<dbReference type="PROSITE" id="PS50181">
    <property type="entry name" value="FBOX"/>
    <property type="match status" value="1"/>
</dbReference>
<dbReference type="PANTHER" id="PTHR47744">
    <property type="entry name" value="OS05G0526300 PROTEIN"/>
    <property type="match status" value="1"/>
</dbReference>
<name>A0AAQ3MU52_VIGMU</name>
<dbReference type="InterPro" id="IPR001810">
    <property type="entry name" value="F-box_dom"/>
</dbReference>
<feature type="domain" description="F-box" evidence="1">
    <location>
        <begin position="114"/>
        <end position="160"/>
    </location>
</feature>
<dbReference type="AlphaFoldDB" id="A0AAQ3MU52"/>
<dbReference type="Pfam" id="PF12937">
    <property type="entry name" value="F-box-like"/>
    <property type="match status" value="1"/>
</dbReference>
<dbReference type="Proteomes" id="UP001374535">
    <property type="component" value="Chromosome 9"/>
</dbReference>
<organism evidence="2 3">
    <name type="scientific">Vigna mungo</name>
    <name type="common">Black gram</name>
    <name type="synonym">Phaseolus mungo</name>
    <dbReference type="NCBI Taxonomy" id="3915"/>
    <lineage>
        <taxon>Eukaryota</taxon>
        <taxon>Viridiplantae</taxon>
        <taxon>Streptophyta</taxon>
        <taxon>Embryophyta</taxon>
        <taxon>Tracheophyta</taxon>
        <taxon>Spermatophyta</taxon>
        <taxon>Magnoliopsida</taxon>
        <taxon>eudicotyledons</taxon>
        <taxon>Gunneridae</taxon>
        <taxon>Pentapetalae</taxon>
        <taxon>rosids</taxon>
        <taxon>fabids</taxon>
        <taxon>Fabales</taxon>
        <taxon>Fabaceae</taxon>
        <taxon>Papilionoideae</taxon>
        <taxon>50 kb inversion clade</taxon>
        <taxon>NPAAA clade</taxon>
        <taxon>indigoferoid/millettioid clade</taxon>
        <taxon>Phaseoleae</taxon>
        <taxon>Vigna</taxon>
    </lineage>
</organism>
<sequence>MTSPSERYQKLGLRESLQKCYRYPIACKELSFILREAFHQIPKSLQSIIFEDTLFAFRLLPEKVKVVVRVDASLCGYDRSVEAALPNRKKNVAVTEFKHAMVSHKRRSKAQLVEKASVQLPQDILVHVFSFLDMKSLVSAGLVCWSWNIAANDNHLWQMQYVVLFGSGAKLKHTKPVEGKNYRLLQGTVDNRLITNWKDSVKGAYTVVWLNNAKCPNVHSGISEIQDIKPVTAFQVVEYLLDDSLSITSSSDSDSDYEGGPVSKLWAYGKFRKKRRRDNQEKRLQGTLFTSTMCESCHFEKIFKAEKTNDVWDTLQRAYGGAEKTRKYELLSMLDQEFVANYFSRLQLLVNSIRPWRSGDSTKYGRESLVDIILQSKDTAKMKEFQGSFEAHELKLLSRNSDRVIEEQALQAEVS</sequence>
<dbReference type="PANTHER" id="PTHR47744:SF1">
    <property type="entry name" value="OS05G0526300 PROTEIN"/>
    <property type="match status" value="1"/>
</dbReference>